<evidence type="ECO:0000313" key="1">
    <source>
        <dbReference type="EMBL" id="KAJ6399618.1"/>
    </source>
</evidence>
<proteinExistence type="predicted"/>
<accession>A0ABQ9CJR3</accession>
<organism evidence="1 2">
    <name type="scientific">Salix suchowensis</name>
    <dbReference type="NCBI Taxonomy" id="1278906"/>
    <lineage>
        <taxon>Eukaryota</taxon>
        <taxon>Viridiplantae</taxon>
        <taxon>Streptophyta</taxon>
        <taxon>Embryophyta</taxon>
        <taxon>Tracheophyta</taxon>
        <taxon>Spermatophyta</taxon>
        <taxon>Magnoliopsida</taxon>
        <taxon>eudicotyledons</taxon>
        <taxon>Gunneridae</taxon>
        <taxon>Pentapetalae</taxon>
        <taxon>rosids</taxon>
        <taxon>fabids</taxon>
        <taxon>Malpighiales</taxon>
        <taxon>Salicaceae</taxon>
        <taxon>Saliceae</taxon>
        <taxon>Salix</taxon>
    </lineage>
</organism>
<comment type="caution">
    <text evidence="1">The sequence shown here is derived from an EMBL/GenBank/DDBJ whole genome shotgun (WGS) entry which is preliminary data.</text>
</comment>
<evidence type="ECO:0008006" key="3">
    <source>
        <dbReference type="Google" id="ProtNLM"/>
    </source>
</evidence>
<reference evidence="1" key="1">
    <citation type="submission" date="2022-10" db="EMBL/GenBank/DDBJ databases">
        <authorList>
            <person name="Hyden B.L."/>
            <person name="Feng K."/>
            <person name="Yates T."/>
            <person name="Jawdy S."/>
            <person name="Smart L.B."/>
            <person name="Muchero W."/>
        </authorList>
    </citation>
    <scope>NUCLEOTIDE SEQUENCE</scope>
    <source>
        <tissue evidence="1">Shoot tip</tissue>
    </source>
</reference>
<dbReference type="Proteomes" id="UP001141253">
    <property type="component" value="Chromosome 5"/>
</dbReference>
<dbReference type="EMBL" id="JAPFFI010000003">
    <property type="protein sequence ID" value="KAJ6399618.1"/>
    <property type="molecule type" value="Genomic_DNA"/>
</dbReference>
<name>A0ABQ9CJR3_9ROSI</name>
<sequence length="64" mass="7275">MSQLTLLATLSSFFIAHFFIPAVVSTTFTFTNTAKKHHKGITLRAPTQTKLHHSSTVQWCMRVR</sequence>
<protein>
    <recommendedName>
        <fullName evidence="3">Secreted protein</fullName>
    </recommendedName>
</protein>
<keyword evidence="2" id="KW-1185">Reference proteome</keyword>
<evidence type="ECO:0000313" key="2">
    <source>
        <dbReference type="Proteomes" id="UP001141253"/>
    </source>
</evidence>
<gene>
    <name evidence="1" type="ORF">OIU77_020220</name>
</gene>
<reference evidence="1" key="2">
    <citation type="journal article" date="2023" name="Int. J. Mol. Sci.">
        <title>De Novo Assembly and Annotation of 11 Diverse Shrub Willow (Salix) Genomes Reveals Novel Gene Organization in Sex-Linked Regions.</title>
        <authorList>
            <person name="Hyden B."/>
            <person name="Feng K."/>
            <person name="Yates T.B."/>
            <person name="Jawdy S."/>
            <person name="Cereghino C."/>
            <person name="Smart L.B."/>
            <person name="Muchero W."/>
        </authorList>
    </citation>
    <scope>NUCLEOTIDE SEQUENCE</scope>
    <source>
        <tissue evidence="1">Shoot tip</tissue>
    </source>
</reference>